<evidence type="ECO:0000313" key="3">
    <source>
        <dbReference type="Proteomes" id="UP000241507"/>
    </source>
</evidence>
<evidence type="ECO:0000256" key="1">
    <source>
        <dbReference type="SAM" id="MobiDB-lite"/>
    </source>
</evidence>
<dbReference type="RefSeq" id="WP_107014017.1">
    <property type="nucleotide sequence ID" value="NZ_CP028136.1"/>
</dbReference>
<accession>A0A2R3ZAH0</accession>
<keyword evidence="3" id="KW-1185">Reference proteome</keyword>
<name>A0A2R3ZAH0_9FLAO</name>
<organism evidence="2 3">
    <name type="scientific">Christiangramia fulva</name>
    <dbReference type="NCBI Taxonomy" id="2126553"/>
    <lineage>
        <taxon>Bacteria</taxon>
        <taxon>Pseudomonadati</taxon>
        <taxon>Bacteroidota</taxon>
        <taxon>Flavobacteriia</taxon>
        <taxon>Flavobacteriales</taxon>
        <taxon>Flavobacteriaceae</taxon>
        <taxon>Christiangramia</taxon>
    </lineage>
</organism>
<proteinExistence type="predicted"/>
<sequence length="121" mass="13341">MAKKTNSKDTVKIKRGAQEKTISKAQWDLMKKEKATYGWMLASEVPDDVKTVEQQMELSQVQDLTKKLEAANSEKAELQKTVEAQEATIEDLTKKLEAANTADSKGADDKAPAKKADSGKK</sequence>
<dbReference type="KEGG" id="grs:C7S20_19445"/>
<evidence type="ECO:0000313" key="2">
    <source>
        <dbReference type="EMBL" id="AVR47251.1"/>
    </source>
</evidence>
<protein>
    <submittedName>
        <fullName evidence="2">Uncharacterized protein</fullName>
    </submittedName>
</protein>
<gene>
    <name evidence="2" type="ORF">C7S20_19445</name>
</gene>
<dbReference type="Proteomes" id="UP000241507">
    <property type="component" value="Chromosome"/>
</dbReference>
<dbReference type="EMBL" id="CP028136">
    <property type="protein sequence ID" value="AVR47251.1"/>
    <property type="molecule type" value="Genomic_DNA"/>
</dbReference>
<reference evidence="3" key="1">
    <citation type="submission" date="2018-03" db="EMBL/GenBank/DDBJ databases">
        <title>Gramella fulva sp. nov., isolated from a dry surface of tidal flat.</title>
        <authorList>
            <person name="Hwang S.H."/>
            <person name="Hwang W.M."/>
            <person name="Kang K."/>
            <person name="Ahn T.-Y."/>
        </authorList>
    </citation>
    <scope>NUCLEOTIDE SEQUENCE [LARGE SCALE GENOMIC DNA]</scope>
    <source>
        <strain evidence="3">SH35</strain>
    </source>
</reference>
<dbReference type="AlphaFoldDB" id="A0A2R3ZAH0"/>
<feature type="region of interest" description="Disordered" evidence="1">
    <location>
        <begin position="98"/>
        <end position="121"/>
    </location>
</feature>
<feature type="compositionally biased region" description="Basic and acidic residues" evidence="1">
    <location>
        <begin position="105"/>
        <end position="121"/>
    </location>
</feature>